<organism evidence="2 3">
    <name type="scientific">Solemya elarraichensis gill symbiont</name>
    <dbReference type="NCBI Taxonomy" id="1918949"/>
    <lineage>
        <taxon>Bacteria</taxon>
        <taxon>Pseudomonadati</taxon>
        <taxon>Pseudomonadota</taxon>
        <taxon>Gammaproteobacteria</taxon>
        <taxon>sulfur-oxidizing symbionts</taxon>
    </lineage>
</organism>
<evidence type="ECO:0008006" key="4">
    <source>
        <dbReference type="Google" id="ProtNLM"/>
    </source>
</evidence>
<gene>
    <name evidence="2" type="ORF">BOW52_04955</name>
</gene>
<feature type="transmembrane region" description="Helical" evidence="1">
    <location>
        <begin position="20"/>
        <end position="41"/>
    </location>
</feature>
<evidence type="ECO:0000313" key="3">
    <source>
        <dbReference type="Proteomes" id="UP000190198"/>
    </source>
</evidence>
<dbReference type="Proteomes" id="UP000190198">
    <property type="component" value="Unassembled WGS sequence"/>
</dbReference>
<dbReference type="RefSeq" id="WP_078476725.1">
    <property type="nucleotide sequence ID" value="NZ_MPRK01000067.1"/>
</dbReference>
<reference evidence="2 3" key="1">
    <citation type="submission" date="2016-11" db="EMBL/GenBank/DDBJ databases">
        <title>Mixed transmission modes and dynamic genome evolution in an obligate animal-bacterial symbiosis.</title>
        <authorList>
            <person name="Russell S.L."/>
            <person name="Corbett-Detig R.B."/>
            <person name="Cavanaugh C.M."/>
        </authorList>
    </citation>
    <scope>NUCLEOTIDE SEQUENCE [LARGE SCALE GENOMIC DNA]</scope>
    <source>
        <strain evidence="2">Sp-SM6</strain>
    </source>
</reference>
<keyword evidence="1" id="KW-0812">Transmembrane</keyword>
<dbReference type="EMBL" id="MPRK01000067">
    <property type="protein sequence ID" value="OOZ41164.1"/>
    <property type="molecule type" value="Genomic_DNA"/>
</dbReference>
<feature type="transmembrane region" description="Helical" evidence="1">
    <location>
        <begin position="61"/>
        <end position="82"/>
    </location>
</feature>
<evidence type="ECO:0000313" key="2">
    <source>
        <dbReference type="EMBL" id="OOZ41164.1"/>
    </source>
</evidence>
<keyword evidence="1" id="KW-0472">Membrane</keyword>
<accession>A0A1T2L807</accession>
<comment type="caution">
    <text evidence="2">The sequence shown here is derived from an EMBL/GenBank/DDBJ whole genome shotgun (WGS) entry which is preliminary data.</text>
</comment>
<proteinExistence type="predicted"/>
<evidence type="ECO:0000256" key="1">
    <source>
        <dbReference type="SAM" id="Phobius"/>
    </source>
</evidence>
<keyword evidence="3" id="KW-1185">Reference proteome</keyword>
<keyword evidence="1" id="KW-1133">Transmembrane helix</keyword>
<name>A0A1T2L807_9GAMM</name>
<dbReference type="OrthoDB" id="6197657at2"/>
<sequence>MNTSPQQKNPDQDLPVIQRIVSIMWPSFLTASLATVLFFVLFDPGDLAMISGVDVTRTGGYTIGFFFFWFITSLGCALTCYFRTPCPPRIVNDEQAPDQ</sequence>
<protein>
    <recommendedName>
        <fullName evidence="4">Transmembrane protein</fullName>
    </recommendedName>
</protein>
<dbReference type="AlphaFoldDB" id="A0A1T2L807"/>